<evidence type="ECO:0000313" key="2">
    <source>
        <dbReference type="Proteomes" id="UP000216207"/>
    </source>
</evidence>
<organism evidence="1 2">
    <name type="scientific">Shouchella clausii</name>
    <name type="common">Alkalihalobacillus clausii</name>
    <dbReference type="NCBI Taxonomy" id="79880"/>
    <lineage>
        <taxon>Bacteria</taxon>
        <taxon>Bacillati</taxon>
        <taxon>Bacillota</taxon>
        <taxon>Bacilli</taxon>
        <taxon>Bacillales</taxon>
        <taxon>Bacillaceae</taxon>
        <taxon>Shouchella</taxon>
    </lineage>
</organism>
<reference evidence="1 2" key="1">
    <citation type="submission" date="2017-07" db="EMBL/GenBank/DDBJ databases">
        <title>Isolation and whole genome analysis of endospore-forming bacteria from heroin.</title>
        <authorList>
            <person name="Kalinowski J."/>
            <person name="Ahrens B."/>
            <person name="Al-Dilaimi A."/>
            <person name="Winkler A."/>
            <person name="Wibberg D."/>
            <person name="Schleenbecker U."/>
            <person name="Ruckert C."/>
            <person name="Wolfel R."/>
            <person name="Grass G."/>
        </authorList>
    </citation>
    <scope>NUCLEOTIDE SEQUENCE [LARGE SCALE GENOMIC DNA]</scope>
    <source>
        <strain evidence="1 2">7539</strain>
    </source>
</reference>
<dbReference type="EMBL" id="NPCC01000008">
    <property type="protein sequence ID" value="PAE89519.1"/>
    <property type="molecule type" value="Genomic_DNA"/>
</dbReference>
<evidence type="ECO:0000313" key="1">
    <source>
        <dbReference type="EMBL" id="PAE89519.1"/>
    </source>
</evidence>
<dbReference type="OMA" id="EYCNLEL"/>
<comment type="caution">
    <text evidence="1">The sequence shown here is derived from an EMBL/GenBank/DDBJ whole genome shotgun (WGS) entry which is preliminary data.</text>
</comment>
<dbReference type="AlphaFoldDB" id="A0A268P1Z9"/>
<protein>
    <submittedName>
        <fullName evidence="1">Uncharacterized protein</fullName>
    </submittedName>
</protein>
<accession>A0A268P1Z9</accession>
<dbReference type="RefSeq" id="WP_011247405.1">
    <property type="nucleotide sequence ID" value="NZ_BOQQ01000002.1"/>
</dbReference>
<sequence>MRDSFTPIEFQELSINLSKTALHQFIKRMMGQHYALFWRYDAKTIYLTVELGELTHELPFIRNEEFLTMQAKVLYVYDDVLSDALENLLQSEKGNGIVKRTSKGPLYITSYNGGDVESMIEIDGSEKIMMNKNGSMVQYKDDGKALGPRTLYNMLNLEIDYVLMELFEAIEAKDAPRISTHKQRLKKLVNRRTQIEQLLNK</sequence>
<name>A0A268P1Z9_SHOCL</name>
<gene>
    <name evidence="1" type="ORF">CHH72_07725</name>
</gene>
<dbReference type="Proteomes" id="UP000216207">
    <property type="component" value="Unassembled WGS sequence"/>
</dbReference>
<proteinExistence type="predicted"/>